<gene>
    <name evidence="2" type="ORF">D9V28_08110</name>
</gene>
<evidence type="ECO:0000259" key="1">
    <source>
        <dbReference type="Pfam" id="PF00246"/>
    </source>
</evidence>
<dbReference type="AlphaFoldDB" id="A0A3L7J2J2"/>
<proteinExistence type="predicted"/>
<dbReference type="GO" id="GO:0004181">
    <property type="term" value="F:metallocarboxypeptidase activity"/>
    <property type="evidence" value="ECO:0007669"/>
    <property type="project" value="InterPro"/>
</dbReference>
<dbReference type="EMBL" id="RCWJ01000002">
    <property type="protein sequence ID" value="RLQ84649.1"/>
    <property type="molecule type" value="Genomic_DNA"/>
</dbReference>
<evidence type="ECO:0000313" key="2">
    <source>
        <dbReference type="EMBL" id="RLQ84649.1"/>
    </source>
</evidence>
<organism evidence="2 3">
    <name type="scientific">Mycetocola zhadangensis</name>
    <dbReference type="NCBI Taxonomy" id="1164595"/>
    <lineage>
        <taxon>Bacteria</taxon>
        <taxon>Bacillati</taxon>
        <taxon>Actinomycetota</taxon>
        <taxon>Actinomycetes</taxon>
        <taxon>Micrococcales</taxon>
        <taxon>Microbacteriaceae</taxon>
        <taxon>Mycetocola</taxon>
    </lineage>
</organism>
<accession>A0A3L7J2J2</accession>
<dbReference type="GO" id="GO:0006508">
    <property type="term" value="P:proteolysis"/>
    <property type="evidence" value="ECO:0007669"/>
    <property type="project" value="InterPro"/>
</dbReference>
<protein>
    <submittedName>
        <fullName evidence="2">Peptidase M14</fullName>
    </submittedName>
</protein>
<dbReference type="SUPFAM" id="SSF53187">
    <property type="entry name" value="Zn-dependent exopeptidases"/>
    <property type="match status" value="1"/>
</dbReference>
<comment type="caution">
    <text evidence="2">The sequence shown here is derived from an EMBL/GenBank/DDBJ whole genome shotgun (WGS) entry which is preliminary data.</text>
</comment>
<dbReference type="Proteomes" id="UP000282460">
    <property type="component" value="Unassembled WGS sequence"/>
</dbReference>
<dbReference type="InterPro" id="IPR000834">
    <property type="entry name" value="Peptidase_M14"/>
</dbReference>
<reference evidence="2 3" key="1">
    <citation type="submission" date="2018-10" db="EMBL/GenBank/DDBJ databases">
        <authorList>
            <person name="Li J."/>
        </authorList>
    </citation>
    <scope>NUCLEOTIDE SEQUENCE [LARGE SCALE GENOMIC DNA]</scope>
    <source>
        <strain evidence="2 3">ZD1-4</strain>
    </source>
</reference>
<dbReference type="Gene3D" id="3.40.630.10">
    <property type="entry name" value="Zn peptidases"/>
    <property type="match status" value="1"/>
</dbReference>
<evidence type="ECO:0000313" key="3">
    <source>
        <dbReference type="Proteomes" id="UP000282460"/>
    </source>
</evidence>
<sequence>MDELTARFEALRKEHPELISVQRIGTSRLGDALMMYSIGEGALSHLVVGGVHPNEPVGAWTALHLLEQLATDTELRLGLAARWSIVPCIDPDGARLNEGWFAHPGDRSSYARAFYRPAPNEQVEWTFPWSYKRAYFDAMLPETQALARAIDLTTPDLYVALHNAEMGGVYYYLTRDVPEIYDLLAAVPESLGLPLDKGEPEGGHLTELAQAIFLTGTLEEVYDWIESLGGDPFPPGSGGNASSDYALRHGTLSLIAELPYWKHADADNTEPIDESYAELLARTGSVFVDFGTELMDMLAAAEPMLTLDSPFLRASRAFVPMMTATGESNIARSLQPEAQRPATVAERFGCEDLIHMYRLRYGGMLLRALEAEVNAGTARAELRRICARMHALYTRWQEEAAEENAAETIPISSLVGVQYGAILAGASYFAGSL</sequence>
<dbReference type="Pfam" id="PF00246">
    <property type="entry name" value="Peptidase_M14"/>
    <property type="match status" value="1"/>
</dbReference>
<dbReference type="OrthoDB" id="4499135at2"/>
<name>A0A3L7J2J2_9MICO</name>
<keyword evidence="3" id="KW-1185">Reference proteome</keyword>
<feature type="domain" description="Peptidase M14" evidence="1">
    <location>
        <begin position="8"/>
        <end position="165"/>
    </location>
</feature>
<dbReference type="GO" id="GO:0008270">
    <property type="term" value="F:zinc ion binding"/>
    <property type="evidence" value="ECO:0007669"/>
    <property type="project" value="InterPro"/>
</dbReference>